<dbReference type="InterPro" id="IPR013694">
    <property type="entry name" value="VIT"/>
</dbReference>
<dbReference type="SMART" id="SM00327">
    <property type="entry name" value="VWA"/>
    <property type="match status" value="1"/>
</dbReference>
<dbReference type="Pfam" id="PF08487">
    <property type="entry name" value="VIT"/>
    <property type="match status" value="1"/>
</dbReference>
<dbReference type="AlphaFoldDB" id="A0A0A1U9P0"/>
<evidence type="ECO:0000313" key="3">
    <source>
        <dbReference type="EMBL" id="ELP91747.1"/>
    </source>
</evidence>
<evidence type="ECO:0000313" key="4">
    <source>
        <dbReference type="Proteomes" id="UP000014680"/>
    </source>
</evidence>
<reference evidence="3 4" key="1">
    <citation type="submission" date="2012-10" db="EMBL/GenBank/DDBJ databases">
        <authorList>
            <person name="Zafar N."/>
            <person name="Inman J."/>
            <person name="Hall N."/>
            <person name="Lorenzi H."/>
            <person name="Caler E."/>
        </authorList>
    </citation>
    <scope>NUCLEOTIDE SEQUENCE [LARGE SCALE GENOMIC DNA]</scope>
    <source>
        <strain evidence="3 4">IP1</strain>
    </source>
</reference>
<protein>
    <recommendedName>
        <fullName evidence="5">VWFA domain-containing protein</fullName>
    </recommendedName>
</protein>
<dbReference type="Pfam" id="PF13768">
    <property type="entry name" value="VWA_3"/>
    <property type="match status" value="1"/>
</dbReference>
<dbReference type="OMA" id="DTMSANY"/>
<feature type="domain" description="VIT" evidence="2">
    <location>
        <begin position="4"/>
        <end position="132"/>
    </location>
</feature>
<dbReference type="RefSeq" id="XP_004258518.1">
    <property type="nucleotide sequence ID" value="XM_004258470.1"/>
</dbReference>
<dbReference type="SUPFAM" id="SSF53300">
    <property type="entry name" value="vWA-like"/>
    <property type="match status" value="1"/>
</dbReference>
<dbReference type="EMBL" id="KB206450">
    <property type="protein sequence ID" value="ELP91747.1"/>
    <property type="molecule type" value="Genomic_DNA"/>
</dbReference>
<dbReference type="VEuPathDB" id="AmoebaDB:EIN_521940"/>
<evidence type="ECO:0000259" key="1">
    <source>
        <dbReference type="PROSITE" id="PS50234"/>
    </source>
</evidence>
<dbReference type="PROSITE" id="PS50234">
    <property type="entry name" value="VWFA"/>
    <property type="match status" value="1"/>
</dbReference>
<keyword evidence="4" id="KW-1185">Reference proteome</keyword>
<accession>A0A0A1U9P0</accession>
<dbReference type="SMART" id="SM00609">
    <property type="entry name" value="VIT"/>
    <property type="match status" value="1"/>
</dbReference>
<proteinExistence type="predicted"/>
<gene>
    <name evidence="3" type="ORF">EIN_521940</name>
</gene>
<dbReference type="Gene3D" id="3.40.50.410">
    <property type="entry name" value="von Willebrand factor, type A domain"/>
    <property type="match status" value="1"/>
</dbReference>
<dbReference type="InterPro" id="IPR002035">
    <property type="entry name" value="VWF_A"/>
</dbReference>
<dbReference type="OrthoDB" id="30900at2759"/>
<dbReference type="InterPro" id="IPR036465">
    <property type="entry name" value="vWFA_dom_sf"/>
</dbReference>
<dbReference type="KEGG" id="eiv:EIN_521940"/>
<feature type="domain" description="VWFA" evidence="1">
    <location>
        <begin position="221"/>
        <end position="388"/>
    </location>
</feature>
<sequence length="706" mass="79622">MLFFGDIFSNQASDDTRLTFDKVHFNLQVIGVSAKVTVSHYLTNNSNAVISLLVHFSYDSTCSITGYSFKTKSKEMVSCLKEKESAKRAIADARASGYNTSSLVQTDETSFDLSLDILNPQETVELKIEYITQLSVVADELLFTLPKNSERSKSTIFDVEYFTNNLKKTVNKIHIENPDLKAFGYSLGKVQHGLYVTEDAETGEKTGSAVFVSKECDGPVDVIFVCDRSGSMDGEGITALKVALQLFLRQLPENSTFDVVSFGSDFKELFGKLEVYGEKSFKLASEKVAQFEADFGGTNILKPLCWAMKRKCQVILLTDGQISETEETQILNLLEEEKGKSIVHCIGLGSDVDGNLIRKIGTIGGGVFDIVRNTENLTKSLSEITAKILRPTISEGKISVENGANYEEKVPLFAGSFQCYFDVKNDQKCIATLHGKNGKKDVKLIEKEVNRIKGELLGQMRAAEEIKKLEMQKEKNLCLKKSLKYNILSQYTSFIVIDKSTKTEIENVKKIEIGRPNYWGEIESDSEELGGFGDLGIDSYGQDIKKEEEQEDDCCIDEMFCDAEPEYVLPQQDTKLFEGFSFVAEEKEKEDVGSEKQCKEEQIESLEKIESTQNMVTDKFQALVCKQNFDGSFEEFSELFDFVKKIYNKFNNIEKKCLATALAVAVLRKFFFERIVEWKLLEKKALNYLEKHNIEEQFIQQITADI</sequence>
<dbReference type="Proteomes" id="UP000014680">
    <property type="component" value="Unassembled WGS sequence"/>
</dbReference>
<dbReference type="PROSITE" id="PS51468">
    <property type="entry name" value="VIT"/>
    <property type="match status" value="1"/>
</dbReference>
<dbReference type="GeneID" id="14890740"/>
<dbReference type="PANTHER" id="PTHR45737">
    <property type="entry name" value="VON WILLEBRAND FACTOR A DOMAIN-CONTAINING PROTEIN 5A"/>
    <property type="match status" value="1"/>
</dbReference>
<dbReference type="PANTHER" id="PTHR45737:SF6">
    <property type="entry name" value="VON WILLEBRAND FACTOR A DOMAIN-CONTAINING PROTEIN 5A"/>
    <property type="match status" value="1"/>
</dbReference>
<evidence type="ECO:0000259" key="2">
    <source>
        <dbReference type="PROSITE" id="PS51468"/>
    </source>
</evidence>
<evidence type="ECO:0008006" key="5">
    <source>
        <dbReference type="Google" id="ProtNLM"/>
    </source>
</evidence>
<organism evidence="3 4">
    <name type="scientific">Entamoeba invadens IP1</name>
    <dbReference type="NCBI Taxonomy" id="370355"/>
    <lineage>
        <taxon>Eukaryota</taxon>
        <taxon>Amoebozoa</taxon>
        <taxon>Evosea</taxon>
        <taxon>Archamoebae</taxon>
        <taxon>Mastigamoebida</taxon>
        <taxon>Entamoebidae</taxon>
        <taxon>Entamoeba</taxon>
    </lineage>
</organism>
<name>A0A0A1U9P0_ENTIV</name>